<dbReference type="STRING" id="7994.ENSAMXP00000041853"/>
<dbReference type="GO" id="GO:0005634">
    <property type="term" value="C:nucleus"/>
    <property type="evidence" value="ECO:0007669"/>
    <property type="project" value="TreeGrafter"/>
</dbReference>
<keyword evidence="5" id="KW-1185">Reference proteome</keyword>
<feature type="compositionally biased region" description="Pro residues" evidence="2">
    <location>
        <begin position="621"/>
        <end position="637"/>
    </location>
</feature>
<comment type="similarity">
    <text evidence="1">Belongs to the themis family.</text>
</comment>
<dbReference type="FunCoup" id="A0A3B1JHP2">
    <property type="interactions" value="793"/>
</dbReference>
<evidence type="ECO:0000313" key="5">
    <source>
        <dbReference type="Proteomes" id="UP000018467"/>
    </source>
</evidence>
<dbReference type="GeneID" id="103025906"/>
<dbReference type="Pfam" id="PF12736">
    <property type="entry name" value="CABIT"/>
    <property type="match status" value="2"/>
</dbReference>
<reference evidence="5" key="2">
    <citation type="journal article" date="2014" name="Nat. Commun.">
        <title>The cavefish genome reveals candidate genes for eye loss.</title>
        <authorList>
            <person name="McGaugh S.E."/>
            <person name="Gross J.B."/>
            <person name="Aken B."/>
            <person name="Blin M."/>
            <person name="Borowsky R."/>
            <person name="Chalopin D."/>
            <person name="Hinaux H."/>
            <person name="Jeffery W.R."/>
            <person name="Keene A."/>
            <person name="Ma L."/>
            <person name="Minx P."/>
            <person name="Murphy D."/>
            <person name="O'Quin K.E."/>
            <person name="Retaux S."/>
            <person name="Rohner N."/>
            <person name="Searle S.M."/>
            <person name="Stahl B.A."/>
            <person name="Tabin C."/>
            <person name="Volff J.N."/>
            <person name="Yoshizawa M."/>
            <person name="Warren W.C."/>
        </authorList>
    </citation>
    <scope>NUCLEOTIDE SEQUENCE [LARGE SCALE GENOMIC DNA]</scope>
    <source>
        <strain evidence="5">female</strain>
    </source>
</reference>
<dbReference type="Bgee" id="ENSAMXG00000030290">
    <property type="expression patterns" value="Expressed in mesonephros and 10 other cell types or tissues"/>
</dbReference>
<dbReference type="Proteomes" id="UP000018467">
    <property type="component" value="Unassembled WGS sequence"/>
</dbReference>
<name>A0A3B1JHP2_ASTMX</name>
<evidence type="ECO:0000256" key="1">
    <source>
        <dbReference type="ARBA" id="ARBA00006414"/>
    </source>
</evidence>
<feature type="region of interest" description="Disordered" evidence="2">
    <location>
        <begin position="413"/>
        <end position="433"/>
    </location>
</feature>
<evidence type="ECO:0000313" key="4">
    <source>
        <dbReference type="Ensembl" id="ENSAMXP00000041853.1"/>
    </source>
</evidence>
<dbReference type="InterPro" id="IPR039671">
    <property type="entry name" value="THEMIS"/>
</dbReference>
<reference evidence="4" key="4">
    <citation type="submission" date="2025-09" db="UniProtKB">
        <authorList>
            <consortium name="Ensembl"/>
        </authorList>
    </citation>
    <scope>IDENTIFICATION</scope>
</reference>
<dbReference type="InterPro" id="IPR025946">
    <property type="entry name" value="CABIT_dom"/>
</dbReference>
<proteinExistence type="inferred from homology"/>
<dbReference type="PANTHER" id="PTHR15215">
    <property type="entry name" value="CABIT DOMAIN-CONTAINING PROTEIN"/>
    <property type="match status" value="1"/>
</dbReference>
<dbReference type="GeneTree" id="ENSGT00530000063770"/>
<dbReference type="Ensembl" id="ENSAMXT00000057660.1">
    <property type="protein sequence ID" value="ENSAMXP00000041853.1"/>
    <property type="gene ID" value="ENSAMXG00000030290.1"/>
</dbReference>
<protein>
    <submittedName>
        <fullName evidence="4">Thymocyte selection associated family member 2</fullName>
    </submittedName>
</protein>
<reference evidence="4" key="3">
    <citation type="submission" date="2025-08" db="UniProtKB">
        <authorList>
            <consortium name="Ensembl"/>
        </authorList>
    </citation>
    <scope>IDENTIFICATION</scope>
</reference>
<dbReference type="RefSeq" id="XP_007249663.2">
    <property type="nucleotide sequence ID" value="XM_007249601.4"/>
</dbReference>
<organism evidence="4 5">
    <name type="scientific">Astyanax mexicanus</name>
    <name type="common">Blind cave fish</name>
    <name type="synonym">Astyanax fasciatus mexicanus</name>
    <dbReference type="NCBI Taxonomy" id="7994"/>
    <lineage>
        <taxon>Eukaryota</taxon>
        <taxon>Metazoa</taxon>
        <taxon>Chordata</taxon>
        <taxon>Craniata</taxon>
        <taxon>Vertebrata</taxon>
        <taxon>Euteleostomi</taxon>
        <taxon>Actinopterygii</taxon>
        <taxon>Neopterygii</taxon>
        <taxon>Teleostei</taxon>
        <taxon>Ostariophysi</taxon>
        <taxon>Characiformes</taxon>
        <taxon>Characoidei</taxon>
        <taxon>Acestrorhamphidae</taxon>
        <taxon>Acestrorhamphinae</taxon>
        <taxon>Astyanax</taxon>
    </lineage>
</organism>
<dbReference type="InParanoid" id="A0A3B1JHP2"/>
<reference evidence="5" key="1">
    <citation type="submission" date="2013-03" db="EMBL/GenBank/DDBJ databases">
        <authorList>
            <person name="Jeffery W."/>
            <person name="Warren W."/>
            <person name="Wilson R.K."/>
        </authorList>
    </citation>
    <scope>NUCLEOTIDE SEQUENCE</scope>
    <source>
        <strain evidence="5">female</strain>
    </source>
</reference>
<feature type="compositionally biased region" description="Basic residues" evidence="2">
    <location>
        <begin position="572"/>
        <end position="588"/>
    </location>
</feature>
<feature type="compositionally biased region" description="Polar residues" evidence="2">
    <location>
        <begin position="643"/>
        <end position="656"/>
    </location>
</feature>
<dbReference type="PANTHER" id="PTHR15215:SF2">
    <property type="entry name" value="PROTEIN THEMIS2"/>
    <property type="match status" value="1"/>
</dbReference>
<sequence>MEEEEGVLALRQYICSLDPATLPRIVQVCSGVYFQGSIYELSGSEVCLSTGDLVKIIGLELLSVCCEDIATNTTFELPMEHSGLFKLVPEEFPYNTIEEMVGLQPVGVDACGSFIFVSRNELIIENFTVSAGTEITLLSVEALEDGKTYARCQLMGQQGVSAEVFIPFSCHGEFYECENERGYSLQEIMLSDRLCKRRFRKTKSKKCGGPLIFTPIYQVQGIMHMRKNIVKFPSSLEVDVIDVTEQCKDLTFVTPLSMAEVVTQPKEAFPTMAEILEEPVANRFFCSSWFSELQKGKNLVLHKYINDTPLVLACTPKGRKAQQYFLILSEYGGQMRRRAREFSSVYELYVAFSRSPGLKVSVTRHCEAVEEEGVPALSVGEQLEVLKLQTVDVAEGESGSTQKVESLICRRIMEDEDEDDDDDDDEVNQDGMTKDTCLPLFTEANFVETISDKKKYCLAELGKNFSLPLEVKVASRDKTLEKDPLAGLTALKLEEALSETMVLASLPGRPEQCFALPINWLQMSLSFTSDPLPWADGQNPQPHLETVIEVTDHFYHEYHRSTQSNMAPPPRPPKRKQASQKNPKSRAKAKADTANPKTNKLTENLDSLSLSCTKSTENRRAPPPVPSESSDKPPPLVPRKSSSESFSTTNTYVQTPRKQKKKQRNTARASSDSDHDYESVEDMLNVPDSIMFY</sequence>
<dbReference type="GO" id="GO:0005737">
    <property type="term" value="C:cytoplasm"/>
    <property type="evidence" value="ECO:0007669"/>
    <property type="project" value="TreeGrafter"/>
</dbReference>
<feature type="compositionally biased region" description="Acidic residues" evidence="2">
    <location>
        <begin position="414"/>
        <end position="428"/>
    </location>
</feature>
<feature type="domain" description="CABIT" evidence="3">
    <location>
        <begin position="269"/>
        <end position="506"/>
    </location>
</feature>
<accession>A0A3B1JHP2</accession>
<evidence type="ECO:0000256" key="2">
    <source>
        <dbReference type="SAM" id="MobiDB-lite"/>
    </source>
</evidence>
<feature type="region of interest" description="Disordered" evidence="2">
    <location>
        <begin position="560"/>
        <end position="681"/>
    </location>
</feature>
<feature type="domain" description="CABIT" evidence="3">
    <location>
        <begin position="22"/>
        <end position="250"/>
    </location>
</feature>
<feature type="compositionally biased region" description="Polar residues" evidence="2">
    <location>
        <begin position="595"/>
        <end position="615"/>
    </location>
</feature>
<dbReference type="GO" id="GO:0050852">
    <property type="term" value="P:T cell receptor signaling pathway"/>
    <property type="evidence" value="ECO:0007669"/>
    <property type="project" value="TreeGrafter"/>
</dbReference>
<dbReference type="AlphaFoldDB" id="A0A3B1JHP2"/>
<evidence type="ECO:0000259" key="3">
    <source>
        <dbReference type="Pfam" id="PF12736"/>
    </source>
</evidence>